<dbReference type="Pfam" id="PF05210">
    <property type="entry name" value="Sprouty"/>
    <property type="match status" value="1"/>
</dbReference>
<feature type="compositionally biased region" description="Low complexity" evidence="1">
    <location>
        <begin position="303"/>
        <end position="312"/>
    </location>
</feature>
<dbReference type="InterPro" id="IPR000697">
    <property type="entry name" value="WH1/EVH1_dom"/>
</dbReference>
<dbReference type="Pfam" id="PF00568">
    <property type="entry name" value="WH1"/>
    <property type="match status" value="1"/>
</dbReference>
<protein>
    <recommendedName>
        <fullName evidence="2">WH1 domain-containing protein</fullName>
    </recommendedName>
</protein>
<comment type="caution">
    <text evidence="3">The sequence shown here is derived from an EMBL/GenBank/DDBJ whole genome shotgun (WGS) entry which is preliminary data.</text>
</comment>
<dbReference type="STRING" id="543379.A0A232ENF2"/>
<dbReference type="SMART" id="SM00461">
    <property type="entry name" value="WH1"/>
    <property type="match status" value="1"/>
</dbReference>
<dbReference type="SUPFAM" id="SSF50729">
    <property type="entry name" value="PH domain-like"/>
    <property type="match status" value="2"/>
</dbReference>
<dbReference type="CDD" id="cd10574">
    <property type="entry name" value="EVH1_SPRED-like"/>
    <property type="match status" value="1"/>
</dbReference>
<dbReference type="GO" id="GO:0016020">
    <property type="term" value="C:membrane"/>
    <property type="evidence" value="ECO:0007669"/>
    <property type="project" value="InterPro"/>
</dbReference>
<sequence>MTEASEDGNYLVRVRAQVMTRDDSSGGWVPLSGGGLANVSVRRRSIAFTGTHQPGTTNGTSIPTTIAVTLAPSTTNSAHSACTITNSQGHGSLSNSPPAVPKRRYEYLIYGKRITDQSVVLSCTIKKDFEYNKVMPTFHHWRTGEKKFGLTFQTAADARAFDKGVRTAVQELLEGLAEQSSLSNENGQADGGGDDEVFMTLNLPVEPPEPRQSTDATPRGIVRIPNYHSQCSDLLDSHRPIHYIDSPSIVKMPPHHHTFHSQSQHQHHHPLESRTTDLASDNYPYVQLTTLNHEYLYPVIDDQQQQQQQQQHQYHKTERLDHSSSTGSLKKPDILAQQPTKASSGMTGKTGRANNLRLRCKHCQELYTEQHNPRGACEYAPDPVRRGIATVSCLSCAQCMLYHCMSDAEVAAQKKAAVDDGLGWPCCLSLYRASGFTLRSGRSTGVACLAACAAGAIIPWNNWRSPLISLHRSLLTMCPGQSRWILQSAGLTLPWPTSMSATTLAWDGARDTKGVGSYRYTRSSISVISEENH</sequence>
<proteinExistence type="predicted"/>
<keyword evidence="4" id="KW-1185">Reference proteome</keyword>
<feature type="region of interest" description="Disordered" evidence="1">
    <location>
        <begin position="303"/>
        <end position="350"/>
    </location>
</feature>
<evidence type="ECO:0000313" key="3">
    <source>
        <dbReference type="EMBL" id="OXU19857.1"/>
    </source>
</evidence>
<feature type="region of interest" description="Disordered" evidence="1">
    <location>
        <begin position="253"/>
        <end position="276"/>
    </location>
</feature>
<dbReference type="Gene3D" id="2.30.29.30">
    <property type="entry name" value="Pleckstrin-homology domain (PH domain)/Phosphotyrosine-binding domain (PTB)"/>
    <property type="match status" value="1"/>
</dbReference>
<evidence type="ECO:0000313" key="4">
    <source>
        <dbReference type="Proteomes" id="UP000215335"/>
    </source>
</evidence>
<accession>A0A232ENF2</accession>
<dbReference type="InterPro" id="IPR007875">
    <property type="entry name" value="Sprouty"/>
</dbReference>
<dbReference type="PANTHER" id="PTHR11202:SF3">
    <property type="entry name" value="SPROUTY-RELATED PROTEIN WITH EVH-1 DOMAIN, ISOFORM C"/>
    <property type="match status" value="1"/>
</dbReference>
<name>A0A232ENF2_9HYME</name>
<gene>
    <name evidence="3" type="ORF">TSAR_015562</name>
</gene>
<feature type="compositionally biased region" description="Polar residues" evidence="1">
    <location>
        <begin position="337"/>
        <end position="347"/>
    </location>
</feature>
<evidence type="ECO:0000256" key="1">
    <source>
        <dbReference type="SAM" id="MobiDB-lite"/>
    </source>
</evidence>
<dbReference type="AlphaFoldDB" id="A0A232ENF2"/>
<dbReference type="InterPro" id="IPR011993">
    <property type="entry name" value="PH-like_dom_sf"/>
</dbReference>
<dbReference type="GO" id="GO:0019901">
    <property type="term" value="F:protein kinase binding"/>
    <property type="evidence" value="ECO:0007669"/>
    <property type="project" value="TreeGrafter"/>
</dbReference>
<reference evidence="3 4" key="1">
    <citation type="journal article" date="2017" name="Curr. Biol.">
        <title>The Evolution of Venom by Co-option of Single-Copy Genes.</title>
        <authorList>
            <person name="Martinson E.O."/>
            <person name="Mrinalini"/>
            <person name="Kelkar Y.D."/>
            <person name="Chang C.H."/>
            <person name="Werren J.H."/>
        </authorList>
    </citation>
    <scope>NUCLEOTIDE SEQUENCE [LARGE SCALE GENOMIC DNA]</scope>
    <source>
        <strain evidence="3 4">Alberta</strain>
        <tissue evidence="3">Whole body</tissue>
    </source>
</reference>
<dbReference type="EMBL" id="NNAY01003181">
    <property type="protein sequence ID" value="OXU19857.1"/>
    <property type="molecule type" value="Genomic_DNA"/>
</dbReference>
<evidence type="ECO:0000259" key="2">
    <source>
        <dbReference type="PROSITE" id="PS50229"/>
    </source>
</evidence>
<dbReference type="OrthoDB" id="5786858at2759"/>
<dbReference type="Proteomes" id="UP000215335">
    <property type="component" value="Unassembled WGS sequence"/>
</dbReference>
<feature type="domain" description="WH1" evidence="2">
    <location>
        <begin position="3"/>
        <end position="172"/>
    </location>
</feature>
<dbReference type="PANTHER" id="PTHR11202">
    <property type="entry name" value="SPROUTY-RELATED, EVH1 DOMAIN-CONTAINING PROTEIN FAMILY MEMBER"/>
    <property type="match status" value="1"/>
</dbReference>
<dbReference type="PROSITE" id="PS50229">
    <property type="entry name" value="WH1"/>
    <property type="match status" value="1"/>
</dbReference>
<organism evidence="3 4">
    <name type="scientific">Trichomalopsis sarcophagae</name>
    <dbReference type="NCBI Taxonomy" id="543379"/>
    <lineage>
        <taxon>Eukaryota</taxon>
        <taxon>Metazoa</taxon>
        <taxon>Ecdysozoa</taxon>
        <taxon>Arthropoda</taxon>
        <taxon>Hexapoda</taxon>
        <taxon>Insecta</taxon>
        <taxon>Pterygota</taxon>
        <taxon>Neoptera</taxon>
        <taxon>Endopterygota</taxon>
        <taxon>Hymenoptera</taxon>
        <taxon>Apocrita</taxon>
        <taxon>Proctotrupomorpha</taxon>
        <taxon>Chalcidoidea</taxon>
        <taxon>Pteromalidae</taxon>
        <taxon>Pteromalinae</taxon>
        <taxon>Trichomalopsis</taxon>
    </lineage>
</organism>
<dbReference type="InterPro" id="IPR041937">
    <property type="entry name" value="SPRE_EVH1"/>
</dbReference>
<dbReference type="GO" id="GO:0043409">
    <property type="term" value="P:negative regulation of MAPK cascade"/>
    <property type="evidence" value="ECO:0007669"/>
    <property type="project" value="TreeGrafter"/>
</dbReference>